<dbReference type="OrthoDB" id="4623238at2"/>
<feature type="transmembrane region" description="Helical" evidence="1">
    <location>
        <begin position="316"/>
        <end position="338"/>
    </location>
</feature>
<evidence type="ECO:0000313" key="3">
    <source>
        <dbReference type="Proteomes" id="UP000245507"/>
    </source>
</evidence>
<evidence type="ECO:0000256" key="1">
    <source>
        <dbReference type="SAM" id="Phobius"/>
    </source>
</evidence>
<accession>A0A316TRI3</accession>
<sequence length="343" mass="36978">MELKWPWLVLLLTLLLVALLAVWVRTWRTRQPAGASYVAHAARLRALPRYQVLVQRRRLLGGFGSLAALVACAGGIVLGGRVQETQVIDRDEATRDIVLCLDASGSSAPWNSEVAQEYRAIVDELDGDRVGLTIWNNAAISKIPLTDDYGVVRDQLDIAQEAFAGFDEYFPSEEFNDFTAGTFIQEGPDRSSLIGDGLASCVQRFDRLDEDRGRALILATDGEQRGRGVFDLAEAADYAADAGVVIHVITNPGEPQREGDLAGLQAAAETTGGSFAELGTGGSTEEVVEQINRLETTEIDRPPLVQTLDRPRAGQVLAGIGVGLLVVVWVVQGLIALAGRRSS</sequence>
<feature type="transmembrane region" description="Helical" evidence="1">
    <location>
        <begin position="59"/>
        <end position="80"/>
    </location>
</feature>
<keyword evidence="3" id="KW-1185">Reference proteome</keyword>
<keyword evidence="1" id="KW-1133">Transmembrane helix</keyword>
<dbReference type="Proteomes" id="UP000245507">
    <property type="component" value="Unassembled WGS sequence"/>
</dbReference>
<reference evidence="2 3" key="1">
    <citation type="submission" date="2018-05" db="EMBL/GenBank/DDBJ databases">
        <title>Nocardioides silvaticus genome.</title>
        <authorList>
            <person name="Li C."/>
            <person name="Wang G."/>
        </authorList>
    </citation>
    <scope>NUCLEOTIDE SEQUENCE [LARGE SCALE GENOMIC DNA]</scope>
    <source>
        <strain evidence="2 3">CCTCC AB 2018079</strain>
    </source>
</reference>
<keyword evidence="1" id="KW-0472">Membrane</keyword>
<feature type="transmembrane region" description="Helical" evidence="1">
    <location>
        <begin position="6"/>
        <end position="24"/>
    </location>
</feature>
<name>A0A316TRI3_9ACTN</name>
<keyword evidence="1" id="KW-0812">Transmembrane</keyword>
<dbReference type="Gene3D" id="3.40.50.410">
    <property type="entry name" value="von Willebrand factor, type A domain"/>
    <property type="match status" value="1"/>
</dbReference>
<organism evidence="2 3">
    <name type="scientific">Nocardioides silvaticus</name>
    <dbReference type="NCBI Taxonomy" id="2201891"/>
    <lineage>
        <taxon>Bacteria</taxon>
        <taxon>Bacillati</taxon>
        <taxon>Actinomycetota</taxon>
        <taxon>Actinomycetes</taxon>
        <taxon>Propionibacteriales</taxon>
        <taxon>Nocardioidaceae</taxon>
        <taxon>Nocardioides</taxon>
    </lineage>
</organism>
<protein>
    <recommendedName>
        <fullName evidence="4">VWFA domain-containing protein</fullName>
    </recommendedName>
</protein>
<dbReference type="SUPFAM" id="SSF53300">
    <property type="entry name" value="vWA-like"/>
    <property type="match status" value="1"/>
</dbReference>
<evidence type="ECO:0008006" key="4">
    <source>
        <dbReference type="Google" id="ProtNLM"/>
    </source>
</evidence>
<dbReference type="InterPro" id="IPR036465">
    <property type="entry name" value="vWFA_dom_sf"/>
</dbReference>
<dbReference type="RefSeq" id="WP_109694739.1">
    <property type="nucleotide sequence ID" value="NZ_QGDD01000006.1"/>
</dbReference>
<comment type="caution">
    <text evidence="2">The sequence shown here is derived from an EMBL/GenBank/DDBJ whole genome shotgun (WGS) entry which is preliminary data.</text>
</comment>
<gene>
    <name evidence="2" type="ORF">DJ010_13865</name>
</gene>
<evidence type="ECO:0000313" key="2">
    <source>
        <dbReference type="EMBL" id="PWN02206.1"/>
    </source>
</evidence>
<dbReference type="EMBL" id="QGDD01000006">
    <property type="protein sequence ID" value="PWN02206.1"/>
    <property type="molecule type" value="Genomic_DNA"/>
</dbReference>
<proteinExistence type="predicted"/>
<dbReference type="AlphaFoldDB" id="A0A316TRI3"/>